<evidence type="ECO:0000256" key="1">
    <source>
        <dbReference type="SAM" id="MobiDB-lite"/>
    </source>
</evidence>
<feature type="region of interest" description="Disordered" evidence="1">
    <location>
        <begin position="1"/>
        <end position="64"/>
    </location>
</feature>
<feature type="compositionally biased region" description="Gly residues" evidence="1">
    <location>
        <begin position="50"/>
        <end position="61"/>
    </location>
</feature>
<feature type="region of interest" description="Disordered" evidence="1">
    <location>
        <begin position="474"/>
        <end position="498"/>
    </location>
</feature>
<name>A0ABD3QFN5_9STRA</name>
<feature type="domain" description="PX" evidence="2">
    <location>
        <begin position="61"/>
        <end position="180"/>
    </location>
</feature>
<dbReference type="Proteomes" id="UP001530315">
    <property type="component" value="Unassembled WGS sequence"/>
</dbReference>
<evidence type="ECO:0000313" key="3">
    <source>
        <dbReference type="EMBL" id="KAL3799203.1"/>
    </source>
</evidence>
<dbReference type="Gene3D" id="1.20.1270.60">
    <property type="entry name" value="Arfaptin homology (AH) domain/BAR domain"/>
    <property type="match status" value="1"/>
</dbReference>
<feature type="compositionally biased region" description="Basic and acidic residues" evidence="1">
    <location>
        <begin position="1"/>
        <end position="10"/>
    </location>
</feature>
<dbReference type="PANTHER" id="PTHR10555:SF170">
    <property type="entry name" value="FI18122P1"/>
    <property type="match status" value="1"/>
</dbReference>
<dbReference type="PROSITE" id="PS50195">
    <property type="entry name" value="PX"/>
    <property type="match status" value="1"/>
</dbReference>
<dbReference type="InterPro" id="IPR027267">
    <property type="entry name" value="AH/BAR_dom_sf"/>
</dbReference>
<protein>
    <recommendedName>
        <fullName evidence="2">PX domain-containing protein</fullName>
    </recommendedName>
</protein>
<reference evidence="3 4" key="1">
    <citation type="submission" date="2024-10" db="EMBL/GenBank/DDBJ databases">
        <title>Updated reference genomes for cyclostephanoid diatoms.</title>
        <authorList>
            <person name="Roberts W.R."/>
            <person name="Alverson A.J."/>
        </authorList>
    </citation>
    <scope>NUCLEOTIDE SEQUENCE [LARGE SCALE GENOMIC DNA]</scope>
    <source>
        <strain evidence="3 4">AJA276-08</strain>
    </source>
</reference>
<evidence type="ECO:0000259" key="2">
    <source>
        <dbReference type="PROSITE" id="PS50195"/>
    </source>
</evidence>
<dbReference type="SMART" id="SM00312">
    <property type="entry name" value="PX"/>
    <property type="match status" value="1"/>
</dbReference>
<dbReference type="SUPFAM" id="SSF64268">
    <property type="entry name" value="PX domain"/>
    <property type="match status" value="1"/>
</dbReference>
<feature type="compositionally biased region" description="Acidic residues" evidence="1">
    <location>
        <begin position="31"/>
        <end position="49"/>
    </location>
</feature>
<dbReference type="InterPro" id="IPR036871">
    <property type="entry name" value="PX_dom_sf"/>
</dbReference>
<gene>
    <name evidence="3" type="ORF">ACHAW5_007242</name>
</gene>
<keyword evidence="4" id="KW-1185">Reference proteome</keyword>
<dbReference type="PANTHER" id="PTHR10555">
    <property type="entry name" value="SORTING NEXIN"/>
    <property type="match status" value="1"/>
</dbReference>
<dbReference type="EMBL" id="JALLAZ020000266">
    <property type="protein sequence ID" value="KAL3799203.1"/>
    <property type="molecule type" value="Genomic_DNA"/>
</dbReference>
<sequence length="498" mass="55038">MSIDPDKELFDTASPAPASSPPPVPTGGIDGYEDDSAADEEAREGEIEGGGDGGAGGGGGTLVISQVTDPQQIGEGRNAHTYYRIDVRQGQYAADPIASVRRRYSDFQWLFQRLHAEKPGSIVPIIPHTQAVQISKRLGEELIEERRVYLERFLRRVQVHPELEGAPSLAAFFSQDIDAFEAAKAAHPGNAPTELSDDDSNSGTTIEKAKEKVKHLWVKTSVKAKVVRGVMDLEETVDGKKMEEVENYIESLDTHVKTLSRCTHYLVGASRETSTNMHELGQSLFGLHQLYDPETSVNASADTEPMTKRSGLPSIKAISNVFASLSAVNKVKSDENQTKVGTPMREIEWMIKAARLAIKRRKNCQLEYNTYLQQVRNREASLEKIRTAAELIPGNGHIDKIGDAQKLVEVARQSANRSLAELDVVTQRVFREMDRFKRVVDLELRNLYASLARVEVEHTQQLDGEWNRLLNAGGGGTYKSTTVSPPTSPSKEAEMQMI</sequence>
<proteinExistence type="predicted"/>
<dbReference type="SUPFAM" id="SSF103657">
    <property type="entry name" value="BAR/IMD domain-like"/>
    <property type="match status" value="1"/>
</dbReference>
<organism evidence="3 4">
    <name type="scientific">Stephanodiscus triporus</name>
    <dbReference type="NCBI Taxonomy" id="2934178"/>
    <lineage>
        <taxon>Eukaryota</taxon>
        <taxon>Sar</taxon>
        <taxon>Stramenopiles</taxon>
        <taxon>Ochrophyta</taxon>
        <taxon>Bacillariophyta</taxon>
        <taxon>Coscinodiscophyceae</taxon>
        <taxon>Thalassiosirophycidae</taxon>
        <taxon>Stephanodiscales</taxon>
        <taxon>Stephanodiscaceae</taxon>
        <taxon>Stephanodiscus</taxon>
    </lineage>
</organism>
<dbReference type="Pfam" id="PF00787">
    <property type="entry name" value="PX"/>
    <property type="match status" value="1"/>
</dbReference>
<accession>A0ABD3QFN5</accession>
<dbReference type="InterPro" id="IPR001683">
    <property type="entry name" value="PX_dom"/>
</dbReference>
<dbReference type="AlphaFoldDB" id="A0ABD3QFN5"/>
<dbReference type="InterPro" id="IPR015404">
    <property type="entry name" value="Vps5_C"/>
</dbReference>
<comment type="caution">
    <text evidence="3">The sequence shown here is derived from an EMBL/GenBank/DDBJ whole genome shotgun (WGS) entry which is preliminary data.</text>
</comment>
<dbReference type="Pfam" id="PF09325">
    <property type="entry name" value="Vps5"/>
    <property type="match status" value="1"/>
</dbReference>
<evidence type="ECO:0000313" key="4">
    <source>
        <dbReference type="Proteomes" id="UP001530315"/>
    </source>
</evidence>
<dbReference type="Gene3D" id="3.30.1520.10">
    <property type="entry name" value="Phox-like domain"/>
    <property type="match status" value="1"/>
</dbReference>
<feature type="region of interest" description="Disordered" evidence="1">
    <location>
        <begin position="184"/>
        <end position="204"/>
    </location>
</feature>